<dbReference type="EMBL" id="JAEVFJ010000013">
    <property type="protein sequence ID" value="KAH8101252.1"/>
    <property type="molecule type" value="Genomic_DNA"/>
</dbReference>
<dbReference type="AlphaFoldDB" id="A0A8K0XQG1"/>
<organism evidence="1 2">
    <name type="scientific">Cristinia sonorae</name>
    <dbReference type="NCBI Taxonomy" id="1940300"/>
    <lineage>
        <taxon>Eukaryota</taxon>
        <taxon>Fungi</taxon>
        <taxon>Dikarya</taxon>
        <taxon>Basidiomycota</taxon>
        <taxon>Agaricomycotina</taxon>
        <taxon>Agaricomycetes</taxon>
        <taxon>Agaricomycetidae</taxon>
        <taxon>Agaricales</taxon>
        <taxon>Pleurotineae</taxon>
        <taxon>Stephanosporaceae</taxon>
        <taxon>Cristinia</taxon>
    </lineage>
</organism>
<name>A0A8K0XQG1_9AGAR</name>
<comment type="caution">
    <text evidence="1">The sequence shown here is derived from an EMBL/GenBank/DDBJ whole genome shotgun (WGS) entry which is preliminary data.</text>
</comment>
<reference evidence="1" key="1">
    <citation type="journal article" date="2021" name="New Phytol.">
        <title>Evolutionary innovations through gain and loss of genes in the ectomycorrhizal Boletales.</title>
        <authorList>
            <person name="Wu G."/>
            <person name="Miyauchi S."/>
            <person name="Morin E."/>
            <person name="Kuo A."/>
            <person name="Drula E."/>
            <person name="Varga T."/>
            <person name="Kohler A."/>
            <person name="Feng B."/>
            <person name="Cao Y."/>
            <person name="Lipzen A."/>
            <person name="Daum C."/>
            <person name="Hundley H."/>
            <person name="Pangilinan J."/>
            <person name="Johnson J."/>
            <person name="Barry K."/>
            <person name="LaButti K."/>
            <person name="Ng V."/>
            <person name="Ahrendt S."/>
            <person name="Min B."/>
            <person name="Choi I.G."/>
            <person name="Park H."/>
            <person name="Plett J.M."/>
            <person name="Magnuson J."/>
            <person name="Spatafora J.W."/>
            <person name="Nagy L.G."/>
            <person name="Henrissat B."/>
            <person name="Grigoriev I.V."/>
            <person name="Yang Z.L."/>
            <person name="Xu J."/>
            <person name="Martin F.M."/>
        </authorList>
    </citation>
    <scope>NUCLEOTIDE SEQUENCE</scope>
    <source>
        <strain evidence="1">KKN 215</strain>
    </source>
</reference>
<keyword evidence="2" id="KW-1185">Reference proteome</keyword>
<accession>A0A8K0XQG1</accession>
<evidence type="ECO:0000313" key="2">
    <source>
        <dbReference type="Proteomes" id="UP000813824"/>
    </source>
</evidence>
<dbReference type="Proteomes" id="UP000813824">
    <property type="component" value="Unassembled WGS sequence"/>
</dbReference>
<proteinExistence type="predicted"/>
<evidence type="ECO:0000313" key="1">
    <source>
        <dbReference type="EMBL" id="KAH8101252.1"/>
    </source>
</evidence>
<protein>
    <submittedName>
        <fullName evidence="1">Uncharacterized protein</fullName>
    </submittedName>
</protein>
<sequence length="157" mass="17789">MRFGLPGTEDGEEFNALSSMYSFLRRHRSIAYPSPSRTRGAIRRLCSPPTFNGQDSCKHCYYLLIVILVFDAVLSGSQDFWVPTHWTHPRAVEDIGFGGQLTQLSSSACGLLSYGSPVHARRSPSCYRNGRKEGRKEGIFRTRSLSRNAGFPYRYTW</sequence>
<gene>
    <name evidence="1" type="ORF">BXZ70DRAFT_935171</name>
</gene>